<accession>A0A067QS76</accession>
<proteinExistence type="predicted"/>
<gene>
    <name evidence="1" type="ORF">L798_02314</name>
</gene>
<name>A0A067QS76_ZOONE</name>
<dbReference type="InParanoid" id="A0A067QS76"/>
<evidence type="ECO:0000313" key="1">
    <source>
        <dbReference type="EMBL" id="KDR08153.1"/>
    </source>
</evidence>
<protein>
    <submittedName>
        <fullName evidence="1">SCAN domain-containing protein 3</fullName>
    </submittedName>
</protein>
<organism evidence="1 2">
    <name type="scientific">Zootermopsis nevadensis</name>
    <name type="common">Dampwood termite</name>
    <dbReference type="NCBI Taxonomy" id="136037"/>
    <lineage>
        <taxon>Eukaryota</taxon>
        <taxon>Metazoa</taxon>
        <taxon>Ecdysozoa</taxon>
        <taxon>Arthropoda</taxon>
        <taxon>Hexapoda</taxon>
        <taxon>Insecta</taxon>
        <taxon>Pterygota</taxon>
        <taxon>Neoptera</taxon>
        <taxon>Polyneoptera</taxon>
        <taxon>Dictyoptera</taxon>
        <taxon>Blattodea</taxon>
        <taxon>Blattoidea</taxon>
        <taxon>Termitoidae</taxon>
        <taxon>Termopsidae</taxon>
        <taxon>Zootermopsis</taxon>
    </lineage>
</organism>
<sequence length="183" mass="20846">MDKFNIKRKREIDDSVESQKLKSAIVSVPTCDVSVSSVEPSTSKRKRQKRNVKADKVKCRYYNEYCIKYGFVSNLCDPPLPLSVMKPSLLHWHLVTNHGEFKDKPAEFFERKAENVRKTSNVIHNFTQSSKVALETSYELALLAAKNKSSYTAVVSLILPGALCNRPSADCFFSLWLPRDQAR</sequence>
<dbReference type="EMBL" id="KK853361">
    <property type="protein sequence ID" value="KDR08153.1"/>
    <property type="molecule type" value="Genomic_DNA"/>
</dbReference>
<dbReference type="Proteomes" id="UP000027135">
    <property type="component" value="Unassembled WGS sequence"/>
</dbReference>
<dbReference type="AlphaFoldDB" id="A0A067QS76"/>
<keyword evidence="2" id="KW-1185">Reference proteome</keyword>
<evidence type="ECO:0000313" key="2">
    <source>
        <dbReference type="Proteomes" id="UP000027135"/>
    </source>
</evidence>
<reference evidence="1 2" key="1">
    <citation type="journal article" date="2014" name="Nat. Commun.">
        <title>Molecular traces of alternative social organization in a termite genome.</title>
        <authorList>
            <person name="Terrapon N."/>
            <person name="Li C."/>
            <person name="Robertson H.M."/>
            <person name="Ji L."/>
            <person name="Meng X."/>
            <person name="Booth W."/>
            <person name="Chen Z."/>
            <person name="Childers C.P."/>
            <person name="Glastad K.M."/>
            <person name="Gokhale K."/>
            <person name="Gowin J."/>
            <person name="Gronenberg W."/>
            <person name="Hermansen R.A."/>
            <person name="Hu H."/>
            <person name="Hunt B.G."/>
            <person name="Huylmans A.K."/>
            <person name="Khalil S.M."/>
            <person name="Mitchell R.D."/>
            <person name="Munoz-Torres M.C."/>
            <person name="Mustard J.A."/>
            <person name="Pan H."/>
            <person name="Reese J.T."/>
            <person name="Scharf M.E."/>
            <person name="Sun F."/>
            <person name="Vogel H."/>
            <person name="Xiao J."/>
            <person name="Yang W."/>
            <person name="Yang Z."/>
            <person name="Yang Z."/>
            <person name="Zhou J."/>
            <person name="Zhu J."/>
            <person name="Brent C.S."/>
            <person name="Elsik C.G."/>
            <person name="Goodisman M.A."/>
            <person name="Liberles D.A."/>
            <person name="Roe R.M."/>
            <person name="Vargo E.L."/>
            <person name="Vilcinskas A."/>
            <person name="Wang J."/>
            <person name="Bornberg-Bauer E."/>
            <person name="Korb J."/>
            <person name="Zhang G."/>
            <person name="Liebig J."/>
        </authorList>
    </citation>
    <scope>NUCLEOTIDE SEQUENCE [LARGE SCALE GENOMIC DNA]</scope>
    <source>
        <tissue evidence="1">Whole organism</tissue>
    </source>
</reference>